<keyword evidence="10" id="KW-1185">Reference proteome</keyword>
<sequence length="1282" mass="144688">MADIILGPAVELILGKLGRFASDQVRLLWTLKPEILKLGDTVAAIQAVLLDAEKKQCHNHQVKLWLKRISDVMYDAEDLLDDFSTEAALQKQAVTHWRTGMAATCWSSVCSPVSSLPKQLIYHFKMARDLKAIREKLDVISKEKEAFKLEIGFEVKALPSFRETDACPPTIVIGREDDRKNIIVRLLNCNPEASISVVPIVGMGGLGKTTLAQLVFDDKQVRDYFDIKAWVYVSQSFDIKMILLKMLESITRQKVGDLMLDVLQAQLREKIQGKRYLFVLDDVWEENRRSWENLGNHLAFGALGSKVLVTTRSTRVAEFAGRALKSRTSTSSSIVEPHFLEGLSEGESWQILQAKSLPRQIPAEVQHIGKQILRQCRGVPLAVSTIAGVLADSTDPKMEWPSFLEKGLSSIMNEGGEVSIMATLQVSFNLLPSHMKHCFTYCGLFEKGFRFGIPMLVRFWVAQRYIESEDIGYDYFKTLWWRSFFQEVEMDELGNLSTCRMHDLMHDLADSIAGDNIKRSTSSSVLQNVPSKARHLCITRGGYDNPRQEDSDGGDELGSMSKVRTLICFQSLSSEELEQILNNFLRLRVLVICSYDESAYTSLKLVGKLKHLRYLGMLGFHKMKNLPDSIINLVNLQVLNLIGGESLQELPRGIKKLVNLKHLDLDRTSWKNLRHIPKGIGELKLLQTLPIFVVGKRSSCSGNGEIAGAELNELEGLNALCGELIIIGLGNVHSLKKSVYVFKEKLHLQSLVLDWSQYDLRLLSGRDEGILEMLWPHPNLKKLTIHGSIAFGGVKLPIWLSSLTNLVKFSLKDGHRCEYLPAQLHQMVSLKELEISNCPMLKGINNDATHCDSCSNNSTARSRTEEEEWPQFRSLAHLDICRCPRLTRLPTFPTVEYLKLFKASSTPLARTMKMKMKMRRGGGVDTTVSSALVHPLSKVTKLSLATIVDDLESLSHHDSSSCLVSLQTLHVGNCRAVKLPGSLCSSSHLMEIVLSDCEMIEYMPPLHELPRLRELIIFGCPKLKGCWWKKTSGNNDSNHHCGTDDYYNFDPSMERDEEEKGDEQTEEEWPHFPCLSKLDIEDCPNLTRVPLFPTVEGRLVLESCTEALVRTMKMEPVVAAHHHHHHLDSQQSSSSLLLGTALVAPLSKVKELFLERMKELQSLPEEGLRNLTSLRYLSIRDCRRLTSLPPAIRHLASLRQLVIVGCTRLASLPPALRDLTSLRRLDIEWCTLLRERCRRGEGKDWPNISHIPVIYLNGEALQGSGWPIYTTTAFYFSCFFFL</sequence>
<dbReference type="GO" id="GO:0006952">
    <property type="term" value="P:defense response"/>
    <property type="evidence" value="ECO:0007669"/>
    <property type="project" value="UniProtKB-KW"/>
</dbReference>
<dbReference type="Proteomes" id="UP001154282">
    <property type="component" value="Unassembled WGS sequence"/>
</dbReference>
<evidence type="ECO:0000313" key="9">
    <source>
        <dbReference type="EMBL" id="CAI0555042.1"/>
    </source>
</evidence>
<evidence type="ECO:0000313" key="10">
    <source>
        <dbReference type="Proteomes" id="UP001154282"/>
    </source>
</evidence>
<evidence type="ECO:0000256" key="3">
    <source>
        <dbReference type="ARBA" id="ARBA00022821"/>
    </source>
</evidence>
<evidence type="ECO:0000259" key="6">
    <source>
        <dbReference type="Pfam" id="PF18052"/>
    </source>
</evidence>
<dbReference type="Gene3D" id="1.20.5.4130">
    <property type="match status" value="1"/>
</dbReference>
<feature type="domain" description="Disease resistance protein winged helix" evidence="7">
    <location>
        <begin position="444"/>
        <end position="509"/>
    </location>
</feature>
<dbReference type="InterPro" id="IPR041118">
    <property type="entry name" value="Rx_N"/>
</dbReference>
<dbReference type="PRINTS" id="PR00364">
    <property type="entry name" value="DISEASERSIST"/>
</dbReference>
<evidence type="ECO:0000256" key="1">
    <source>
        <dbReference type="ARBA" id="ARBA00022737"/>
    </source>
</evidence>
<protein>
    <submittedName>
        <fullName evidence="9">Uncharacterized protein</fullName>
    </submittedName>
</protein>
<dbReference type="Pfam" id="PF23559">
    <property type="entry name" value="WHD_DRP"/>
    <property type="match status" value="1"/>
</dbReference>
<organism evidence="9 10">
    <name type="scientific">Linum tenue</name>
    <dbReference type="NCBI Taxonomy" id="586396"/>
    <lineage>
        <taxon>Eukaryota</taxon>
        <taxon>Viridiplantae</taxon>
        <taxon>Streptophyta</taxon>
        <taxon>Embryophyta</taxon>
        <taxon>Tracheophyta</taxon>
        <taxon>Spermatophyta</taxon>
        <taxon>Magnoliopsida</taxon>
        <taxon>eudicotyledons</taxon>
        <taxon>Gunneridae</taxon>
        <taxon>Pentapetalae</taxon>
        <taxon>rosids</taxon>
        <taxon>fabids</taxon>
        <taxon>Malpighiales</taxon>
        <taxon>Linaceae</taxon>
        <taxon>Linum</taxon>
    </lineage>
</organism>
<dbReference type="Pfam" id="PF18052">
    <property type="entry name" value="Rx_N"/>
    <property type="match status" value="1"/>
</dbReference>
<reference evidence="9" key="1">
    <citation type="submission" date="2022-08" db="EMBL/GenBank/DDBJ databases">
        <authorList>
            <person name="Gutierrez-Valencia J."/>
        </authorList>
    </citation>
    <scope>NUCLEOTIDE SEQUENCE</scope>
</reference>
<dbReference type="PANTHER" id="PTHR36766:SF52">
    <property type="entry name" value="LATE BLIGHT RESISTANCE PROTEIN HOMOLOG R1B-8"/>
    <property type="match status" value="1"/>
</dbReference>
<dbReference type="Gene3D" id="1.10.10.10">
    <property type="entry name" value="Winged helix-like DNA-binding domain superfamily/Winged helix DNA-binding domain"/>
    <property type="match status" value="1"/>
</dbReference>
<dbReference type="Gene3D" id="1.10.8.430">
    <property type="entry name" value="Helical domain of apoptotic protease-activating factors"/>
    <property type="match status" value="1"/>
</dbReference>
<dbReference type="InterPro" id="IPR036388">
    <property type="entry name" value="WH-like_DNA-bd_sf"/>
</dbReference>
<dbReference type="GO" id="GO:0051707">
    <property type="term" value="P:response to other organism"/>
    <property type="evidence" value="ECO:0007669"/>
    <property type="project" value="UniProtKB-ARBA"/>
</dbReference>
<dbReference type="SUPFAM" id="SSF52540">
    <property type="entry name" value="P-loop containing nucleoside triphosphate hydrolases"/>
    <property type="match status" value="1"/>
</dbReference>
<dbReference type="FunFam" id="3.40.50.300:FF:001091">
    <property type="entry name" value="Probable disease resistance protein At1g61300"/>
    <property type="match status" value="1"/>
</dbReference>
<dbReference type="InterPro" id="IPR032675">
    <property type="entry name" value="LRR_dom_sf"/>
</dbReference>
<dbReference type="EMBL" id="CAMGYJ010000010">
    <property type="protein sequence ID" value="CAI0555042.1"/>
    <property type="molecule type" value="Genomic_DNA"/>
</dbReference>
<dbReference type="PANTHER" id="PTHR36766">
    <property type="entry name" value="PLANT BROAD-SPECTRUM MILDEW RESISTANCE PROTEIN RPW8"/>
    <property type="match status" value="1"/>
</dbReference>
<dbReference type="InterPro" id="IPR058922">
    <property type="entry name" value="WHD_DRP"/>
</dbReference>
<evidence type="ECO:0000256" key="2">
    <source>
        <dbReference type="ARBA" id="ARBA00022741"/>
    </source>
</evidence>
<evidence type="ECO:0000259" key="7">
    <source>
        <dbReference type="Pfam" id="PF23559"/>
    </source>
</evidence>
<name>A0AAV0RF22_9ROSI</name>
<dbReference type="Gene3D" id="3.40.50.300">
    <property type="entry name" value="P-loop containing nucleotide triphosphate hydrolases"/>
    <property type="match status" value="1"/>
</dbReference>
<dbReference type="Pfam" id="PF23598">
    <property type="entry name" value="LRR_14"/>
    <property type="match status" value="1"/>
</dbReference>
<feature type="domain" description="Disease resistance R13L4/SHOC-2-like LRR" evidence="8">
    <location>
        <begin position="562"/>
        <end position="811"/>
    </location>
</feature>
<keyword evidence="2" id="KW-0547">Nucleotide-binding</keyword>
<dbReference type="CDD" id="cd14798">
    <property type="entry name" value="RX-CC_like"/>
    <property type="match status" value="1"/>
</dbReference>
<dbReference type="GO" id="GO:0005524">
    <property type="term" value="F:ATP binding"/>
    <property type="evidence" value="ECO:0007669"/>
    <property type="project" value="UniProtKB-KW"/>
</dbReference>
<feature type="domain" description="NB-ARC" evidence="5">
    <location>
        <begin position="176"/>
        <end position="359"/>
    </location>
</feature>
<proteinExistence type="predicted"/>
<dbReference type="InterPro" id="IPR055414">
    <property type="entry name" value="LRR_R13L4/SHOC2-like"/>
</dbReference>
<dbReference type="GO" id="GO:0043531">
    <property type="term" value="F:ADP binding"/>
    <property type="evidence" value="ECO:0007669"/>
    <property type="project" value="InterPro"/>
</dbReference>
<comment type="caution">
    <text evidence="9">The sequence shown here is derived from an EMBL/GenBank/DDBJ whole genome shotgun (WGS) entry which is preliminary data.</text>
</comment>
<accession>A0AAV0RF22</accession>
<dbReference type="Pfam" id="PF00931">
    <property type="entry name" value="NB-ARC"/>
    <property type="match status" value="1"/>
</dbReference>
<dbReference type="Gene3D" id="3.80.10.10">
    <property type="entry name" value="Ribonuclease Inhibitor"/>
    <property type="match status" value="3"/>
</dbReference>
<keyword evidence="4" id="KW-0067">ATP-binding</keyword>
<dbReference type="SUPFAM" id="SSF52058">
    <property type="entry name" value="L domain-like"/>
    <property type="match status" value="2"/>
</dbReference>
<evidence type="ECO:0000259" key="8">
    <source>
        <dbReference type="Pfam" id="PF23598"/>
    </source>
</evidence>
<evidence type="ECO:0000259" key="5">
    <source>
        <dbReference type="Pfam" id="PF00931"/>
    </source>
</evidence>
<dbReference type="InterPro" id="IPR002182">
    <property type="entry name" value="NB-ARC"/>
</dbReference>
<gene>
    <name evidence="9" type="ORF">LITE_LOCUS47431</name>
</gene>
<dbReference type="InterPro" id="IPR027417">
    <property type="entry name" value="P-loop_NTPase"/>
</dbReference>
<feature type="domain" description="Disease resistance N-terminal" evidence="6">
    <location>
        <begin position="9"/>
        <end position="92"/>
    </location>
</feature>
<dbReference type="InterPro" id="IPR038005">
    <property type="entry name" value="RX-like_CC"/>
</dbReference>
<dbReference type="InterPro" id="IPR042197">
    <property type="entry name" value="Apaf_helical"/>
</dbReference>
<evidence type="ECO:0000256" key="4">
    <source>
        <dbReference type="ARBA" id="ARBA00022840"/>
    </source>
</evidence>
<keyword evidence="3" id="KW-0611">Plant defense</keyword>
<keyword evidence="1" id="KW-0677">Repeat</keyword>